<reference evidence="3 4" key="1">
    <citation type="submission" date="2019-08" db="EMBL/GenBank/DDBJ databases">
        <title>Deep-cultivation of Planctomycetes and their phenomic and genomic characterization uncovers novel biology.</title>
        <authorList>
            <person name="Wiegand S."/>
            <person name="Jogler M."/>
            <person name="Boedeker C."/>
            <person name="Pinto D."/>
            <person name="Vollmers J."/>
            <person name="Rivas-Marin E."/>
            <person name="Kohn T."/>
            <person name="Peeters S.H."/>
            <person name="Heuer A."/>
            <person name="Rast P."/>
            <person name="Oberbeckmann S."/>
            <person name="Bunk B."/>
            <person name="Jeske O."/>
            <person name="Meyerdierks A."/>
            <person name="Storesund J.E."/>
            <person name="Kallscheuer N."/>
            <person name="Luecker S."/>
            <person name="Lage O.M."/>
            <person name="Pohl T."/>
            <person name="Merkel B.J."/>
            <person name="Hornburger P."/>
            <person name="Mueller R.-W."/>
            <person name="Bruemmer F."/>
            <person name="Labrenz M."/>
            <person name="Spormann A.M."/>
            <person name="Op den Camp H."/>
            <person name="Overmann J."/>
            <person name="Amann R."/>
            <person name="Jetten M.S.M."/>
            <person name="Mascher T."/>
            <person name="Medema M.H."/>
            <person name="Devos D.P."/>
            <person name="Kaster A.-K."/>
            <person name="Ovreas L."/>
            <person name="Rohde M."/>
            <person name="Galperin M.Y."/>
            <person name="Jogler C."/>
        </authorList>
    </citation>
    <scope>NUCLEOTIDE SEQUENCE [LARGE SCALE GENOMIC DNA]</scope>
    <source>
        <strain evidence="3 4">FC18</strain>
    </source>
</reference>
<dbReference type="OrthoDB" id="9771666at2"/>
<dbReference type="InterPro" id="IPR050261">
    <property type="entry name" value="FrsA_esterase"/>
</dbReference>
<evidence type="ECO:0000256" key="1">
    <source>
        <dbReference type="SAM" id="SignalP"/>
    </source>
</evidence>
<dbReference type="Proteomes" id="UP000322214">
    <property type="component" value="Chromosome"/>
</dbReference>
<organism evidence="3 4">
    <name type="scientific">Mariniblastus fucicola</name>
    <dbReference type="NCBI Taxonomy" id="980251"/>
    <lineage>
        <taxon>Bacteria</taxon>
        <taxon>Pseudomonadati</taxon>
        <taxon>Planctomycetota</taxon>
        <taxon>Planctomycetia</taxon>
        <taxon>Pirellulales</taxon>
        <taxon>Pirellulaceae</taxon>
        <taxon>Mariniblastus</taxon>
    </lineage>
</organism>
<dbReference type="PANTHER" id="PTHR22946:SF0">
    <property type="entry name" value="DIENELACTONE HYDROLASE DOMAIN-CONTAINING PROTEIN"/>
    <property type="match status" value="1"/>
</dbReference>
<proteinExistence type="predicted"/>
<dbReference type="KEGG" id="mff:MFFC18_20900"/>
<keyword evidence="1" id="KW-0732">Signal</keyword>
<evidence type="ECO:0000259" key="2">
    <source>
        <dbReference type="Pfam" id="PF01738"/>
    </source>
</evidence>
<accession>A0A5B9P7B3</accession>
<evidence type="ECO:0000313" key="4">
    <source>
        <dbReference type="Proteomes" id="UP000322214"/>
    </source>
</evidence>
<dbReference type="AlphaFoldDB" id="A0A5B9P7B3"/>
<keyword evidence="3" id="KW-0378">Hydrolase</keyword>
<dbReference type="SUPFAM" id="SSF53474">
    <property type="entry name" value="alpha/beta-Hydrolases"/>
    <property type="match status" value="1"/>
</dbReference>
<gene>
    <name evidence="3" type="ORF">MFFC18_20900</name>
</gene>
<keyword evidence="4" id="KW-1185">Reference proteome</keyword>
<dbReference type="Pfam" id="PF01738">
    <property type="entry name" value="DLH"/>
    <property type="match status" value="1"/>
</dbReference>
<dbReference type="EMBL" id="CP042912">
    <property type="protein sequence ID" value="QEG22214.1"/>
    <property type="molecule type" value="Genomic_DNA"/>
</dbReference>
<dbReference type="InterPro" id="IPR029058">
    <property type="entry name" value="AB_hydrolase_fold"/>
</dbReference>
<dbReference type="InterPro" id="IPR002925">
    <property type="entry name" value="Dienelactn_hydro"/>
</dbReference>
<protein>
    <submittedName>
        <fullName evidence="3">Dienelactone hydrolase family protein</fullName>
    </submittedName>
</protein>
<name>A0A5B9P7B3_9BACT</name>
<feature type="signal peptide" evidence="1">
    <location>
        <begin position="1"/>
        <end position="21"/>
    </location>
</feature>
<feature type="domain" description="Dienelactone hydrolase" evidence="2">
    <location>
        <begin position="40"/>
        <end position="262"/>
    </location>
</feature>
<evidence type="ECO:0000313" key="3">
    <source>
        <dbReference type="EMBL" id="QEG22214.1"/>
    </source>
</evidence>
<feature type="chain" id="PRO_5022699783" evidence="1">
    <location>
        <begin position="22"/>
        <end position="266"/>
    </location>
</feature>
<sequence precursor="true">MYRRFLLALALIAVCNGLSSADEAEIQTNTVAYADGELQFEGFVAIPDSADKDNPKPAVLVVHQWMGLTDYEKSRCQQLAKLGYVAFALDIYGKGVRPANPKEAGAQSSKYKSDRDLYRSRLTLGLEQLLKQTGVDQNNVAAIGYCFGGTGVLELARSGAKVNGVVSFHGGLDSPNPADGENIQCKILVCHGADDPFVPAKGIEAMKAEFDAAKVDWQMISYSGAVHAFTQPMAGDDPSKGAAYQAAADRRSWAQMQVFFDELFGE</sequence>
<dbReference type="RefSeq" id="WP_075082313.1">
    <property type="nucleotide sequence ID" value="NZ_CP042912.1"/>
</dbReference>
<dbReference type="PANTHER" id="PTHR22946">
    <property type="entry name" value="DIENELACTONE HYDROLASE DOMAIN-CONTAINING PROTEIN-RELATED"/>
    <property type="match status" value="1"/>
</dbReference>
<dbReference type="GO" id="GO:0016787">
    <property type="term" value="F:hydrolase activity"/>
    <property type="evidence" value="ECO:0007669"/>
    <property type="project" value="UniProtKB-KW"/>
</dbReference>
<dbReference type="STRING" id="980251.GCA_001642875_03577"/>
<dbReference type="Gene3D" id="3.40.50.1820">
    <property type="entry name" value="alpha/beta hydrolase"/>
    <property type="match status" value="1"/>
</dbReference>